<dbReference type="Pfam" id="PF17678">
    <property type="entry name" value="Glyco_hydro_92N"/>
    <property type="match status" value="1"/>
</dbReference>
<protein>
    <submittedName>
        <fullName evidence="8">GH92 family glycosyl hydrolase</fullName>
    </submittedName>
</protein>
<dbReference type="Gene3D" id="1.20.1610.10">
    <property type="entry name" value="alpha-1,2-mannosidases domains"/>
    <property type="match status" value="1"/>
</dbReference>
<organism evidence="8 9">
    <name type="scientific">Arthrobacter gyeryongensis</name>
    <dbReference type="NCBI Taxonomy" id="1650592"/>
    <lineage>
        <taxon>Bacteria</taxon>
        <taxon>Bacillati</taxon>
        <taxon>Actinomycetota</taxon>
        <taxon>Actinomycetes</taxon>
        <taxon>Micrococcales</taxon>
        <taxon>Micrococcaceae</taxon>
        <taxon>Arthrobacter</taxon>
    </lineage>
</organism>
<evidence type="ECO:0000256" key="5">
    <source>
        <dbReference type="SAM" id="Phobius"/>
    </source>
</evidence>
<comment type="caution">
    <text evidence="8">The sequence shown here is derived from an EMBL/GenBank/DDBJ whole genome shotgun (WGS) entry which is preliminary data.</text>
</comment>
<feature type="transmembrane region" description="Helical" evidence="5">
    <location>
        <begin position="942"/>
        <end position="961"/>
    </location>
</feature>
<evidence type="ECO:0000256" key="4">
    <source>
        <dbReference type="ARBA" id="ARBA00023088"/>
    </source>
</evidence>
<keyword evidence="8" id="KW-0378">Hydrolase</keyword>
<feature type="domain" description="Gram-positive cocci surface proteins LPxTG" evidence="7">
    <location>
        <begin position="933"/>
        <end position="968"/>
    </location>
</feature>
<dbReference type="InterPro" id="IPR008928">
    <property type="entry name" value="6-hairpin_glycosidase_sf"/>
</dbReference>
<dbReference type="InterPro" id="IPR014718">
    <property type="entry name" value="GH-type_carb-bd"/>
</dbReference>
<dbReference type="Pfam" id="PF07971">
    <property type="entry name" value="Glyco_hydro_92"/>
    <property type="match status" value="1"/>
</dbReference>
<dbReference type="PANTHER" id="PTHR12143:SF39">
    <property type="entry name" value="SECRETED PROTEIN"/>
    <property type="match status" value="1"/>
</dbReference>
<dbReference type="NCBIfam" id="TIGR01180">
    <property type="entry name" value="aman2_put"/>
    <property type="match status" value="1"/>
</dbReference>
<proteinExistence type="predicted"/>
<evidence type="ECO:0000259" key="7">
    <source>
        <dbReference type="PROSITE" id="PS50847"/>
    </source>
</evidence>
<dbReference type="Gene3D" id="2.70.98.10">
    <property type="match status" value="1"/>
</dbReference>
<dbReference type="InterPro" id="IPR041371">
    <property type="entry name" value="GH92_N"/>
</dbReference>
<keyword evidence="5" id="KW-0812">Transmembrane</keyword>
<keyword evidence="5" id="KW-1133">Transmembrane helix</keyword>
<name>A0ABP9SRN7_9MICC</name>
<dbReference type="InterPro" id="IPR012939">
    <property type="entry name" value="Glyco_hydro_92"/>
</dbReference>
<reference evidence="9" key="1">
    <citation type="journal article" date="2019" name="Int. J. Syst. Evol. Microbiol.">
        <title>The Global Catalogue of Microorganisms (GCM) 10K type strain sequencing project: providing services to taxonomists for standard genome sequencing and annotation.</title>
        <authorList>
            <consortium name="The Broad Institute Genomics Platform"/>
            <consortium name="The Broad Institute Genome Sequencing Center for Infectious Disease"/>
            <person name="Wu L."/>
            <person name="Ma J."/>
        </authorList>
    </citation>
    <scope>NUCLEOTIDE SEQUENCE [LARGE SCALE GENOMIC DNA]</scope>
    <source>
        <strain evidence="9">JCM 18514</strain>
    </source>
</reference>
<evidence type="ECO:0000313" key="9">
    <source>
        <dbReference type="Proteomes" id="UP001500200"/>
    </source>
</evidence>
<keyword evidence="3 6" id="KW-0732">Signal</keyword>
<dbReference type="PANTHER" id="PTHR12143">
    <property type="entry name" value="PEPTIDE N-GLYCANASE PNGASE -RELATED"/>
    <property type="match status" value="1"/>
</dbReference>
<dbReference type="GO" id="GO:0016787">
    <property type="term" value="F:hydrolase activity"/>
    <property type="evidence" value="ECO:0007669"/>
    <property type="project" value="UniProtKB-KW"/>
</dbReference>
<dbReference type="Proteomes" id="UP001500200">
    <property type="component" value="Unassembled WGS sequence"/>
</dbReference>
<evidence type="ECO:0000256" key="1">
    <source>
        <dbReference type="ARBA" id="ARBA00022512"/>
    </source>
</evidence>
<evidence type="ECO:0000256" key="6">
    <source>
        <dbReference type="SAM" id="SignalP"/>
    </source>
</evidence>
<feature type="signal peptide" evidence="6">
    <location>
        <begin position="1"/>
        <end position="17"/>
    </location>
</feature>
<dbReference type="Gene3D" id="3.30.2080.10">
    <property type="entry name" value="GH92 mannosidase domain"/>
    <property type="match status" value="1"/>
</dbReference>
<keyword evidence="9" id="KW-1185">Reference proteome</keyword>
<dbReference type="InterPro" id="IPR050883">
    <property type="entry name" value="PNGase"/>
</dbReference>
<dbReference type="SUPFAM" id="SSF48208">
    <property type="entry name" value="Six-hairpin glycosidases"/>
    <property type="match status" value="1"/>
</dbReference>
<dbReference type="PROSITE" id="PS50847">
    <property type="entry name" value="GRAM_POS_ANCHORING"/>
    <property type="match status" value="1"/>
</dbReference>
<dbReference type="InterPro" id="IPR005887">
    <property type="entry name" value="GH92_a_mannosidase_put"/>
</dbReference>
<keyword evidence="1" id="KW-0134">Cell wall</keyword>
<evidence type="ECO:0000256" key="3">
    <source>
        <dbReference type="ARBA" id="ARBA00022729"/>
    </source>
</evidence>
<keyword evidence="4" id="KW-0572">Peptidoglycan-anchor</keyword>
<keyword evidence="2" id="KW-0964">Secreted</keyword>
<dbReference type="EMBL" id="BAABKK010000037">
    <property type="protein sequence ID" value="GAA5201504.1"/>
    <property type="molecule type" value="Genomic_DNA"/>
</dbReference>
<keyword evidence="5" id="KW-0472">Membrane</keyword>
<feature type="chain" id="PRO_5046927221" evidence="6">
    <location>
        <begin position="18"/>
        <end position="968"/>
    </location>
</feature>
<evidence type="ECO:0000313" key="8">
    <source>
        <dbReference type="EMBL" id="GAA5201504.1"/>
    </source>
</evidence>
<evidence type="ECO:0000256" key="2">
    <source>
        <dbReference type="ARBA" id="ARBA00022525"/>
    </source>
</evidence>
<gene>
    <name evidence="8" type="ORF">GCM10023346_45990</name>
</gene>
<sequence length="968" mass="102054">MAVAAALAIGTPVEASAAPTVTDLSNEVNPFVGTESEGNAYPGATLPFGMVQLSPDNTNSYGSTSYSNNAGRVWGFSHRHVNSAGCPAAGELLVSPSTTATPTTSRRFTGIQSGSESATAGYYGVTLDNSVKVDLSATTRVGAHRYTFPAGNTSNLSFNTGQTLRSAGASSVSWVDGTTLEGWIDNGGFCSGNEKKSRYYFSATFDRAPLSTGTWGNNAQFVVGRNSNEVTDGNNGFVATFDTTTDRDVEVSVGVSYVSVEGARGNRIAEATADGTRLPFDQIRAKARDAWNAELGRFDITASAEQRKIFYTQLYKTLLSPTIGSDVDGRYTGMDAKTHTANGWNYYQTFSLWDTYRTQATFHALFAKNRAADIVRSMYQARVEGGWFPRWSLGSVETNIMAGDPVSPWIAENFTLGTVPADIAGRMWDYLVENATTAPPAGVASVGRQSAAFYLANGHIPYYPEWGGGLGGQYEEYRHGGSATMEFAAADASIGAAAQRLGKSGQAAEFLARGTNWTKLWNPDVTLSGGFKGIVNAVTPEGQFVPVPERTDVTRSGFHEGTPWHYQWMATQDVVGLQQKMGGREEFVKRLDYYFNQPALQSAPGVSPSSWAEGGSTYYTSIGYNPGNEPMMMNPWLYGFVGEPGKTNDVLAANLNRFPNTPGGGVGNDDLGTLAAWYVMASLGIQPVMPGSGIMALNAPKVQAATITLESGEKLLITAAGANEKLPSYIAGVTVNDKVHTAAWVDVDDLRNGARLDFALSGTKAGLDWATAQKDWIPSVSAPRKATPVIVPGADLTTIAGREKTIEVARVTFAGPAAEPITATVSWAGGDPVAATVTEKNGAWVISSTSTFATAGTMSGVVTIASATNTPRFSPALFEPSSANLTLEVTAAPVDPPVNPPVNPPVDSGVTVVPMVPPTTGSTGATIKAASGLADTGMAPTVFSLMFAALAAIALGSAFVIRRKRANR</sequence>
<dbReference type="InterPro" id="IPR019931">
    <property type="entry name" value="LPXTG_anchor"/>
</dbReference>
<accession>A0ABP9SRN7</accession>
<dbReference type="Gene3D" id="1.20.1050.60">
    <property type="entry name" value="alpha-1,2-mannosidase"/>
    <property type="match status" value="1"/>
</dbReference>